<feature type="transmembrane region" description="Helical" evidence="1">
    <location>
        <begin position="7"/>
        <end position="25"/>
    </location>
</feature>
<dbReference type="OrthoDB" id="2364979at2"/>
<evidence type="ECO:0000313" key="2">
    <source>
        <dbReference type="EMBL" id="TDR52194.1"/>
    </source>
</evidence>
<evidence type="ECO:0000256" key="1">
    <source>
        <dbReference type="SAM" id="Phobius"/>
    </source>
</evidence>
<dbReference type="SUPFAM" id="SSF82171">
    <property type="entry name" value="DPP6 N-terminal domain-like"/>
    <property type="match status" value="1"/>
</dbReference>
<accession>A0A4R6ZJI3</accession>
<keyword evidence="1" id="KW-1133">Transmembrane helix</keyword>
<proteinExistence type="predicted"/>
<keyword evidence="1" id="KW-0472">Membrane</keyword>
<keyword evidence="1" id="KW-0812">Transmembrane</keyword>
<dbReference type="Proteomes" id="UP000295558">
    <property type="component" value="Unassembled WGS sequence"/>
</dbReference>
<keyword evidence="3" id="KW-1185">Reference proteome</keyword>
<gene>
    <name evidence="2" type="ORF">DFP96_10984</name>
</gene>
<name>A0A4R6ZJI3_9LIST</name>
<dbReference type="AlphaFoldDB" id="A0A4R6ZJI3"/>
<reference evidence="2 3" key="1">
    <citation type="submission" date="2019-03" db="EMBL/GenBank/DDBJ databases">
        <title>Genomic Encyclopedia of Type Strains, Phase III (KMG-III): the genomes of soil and plant-associated and newly described type strains.</title>
        <authorList>
            <person name="Whitman W."/>
        </authorList>
    </citation>
    <scope>NUCLEOTIDE SEQUENCE [LARGE SCALE GENOMIC DNA]</scope>
    <source>
        <strain evidence="2 3">CECT 7972</strain>
    </source>
</reference>
<protein>
    <submittedName>
        <fullName evidence="2">Uncharacterized protein</fullName>
    </submittedName>
</protein>
<comment type="caution">
    <text evidence="2">The sequence shown here is derived from an EMBL/GenBank/DDBJ whole genome shotgun (WGS) entry which is preliminary data.</text>
</comment>
<evidence type="ECO:0000313" key="3">
    <source>
        <dbReference type="Proteomes" id="UP000295558"/>
    </source>
</evidence>
<dbReference type="RefSeq" id="WP_036071418.1">
    <property type="nucleotide sequence ID" value="NZ_SNZK01000009.1"/>
</dbReference>
<organism evidence="2 3">
    <name type="scientific">Listeria rocourtiae</name>
    <dbReference type="NCBI Taxonomy" id="647910"/>
    <lineage>
        <taxon>Bacteria</taxon>
        <taxon>Bacillati</taxon>
        <taxon>Bacillota</taxon>
        <taxon>Bacilli</taxon>
        <taxon>Bacillales</taxon>
        <taxon>Listeriaceae</taxon>
        <taxon>Listeria</taxon>
    </lineage>
</organism>
<sequence>MGKKVKGIIAIAACLLIAGAGFVIYKTVKDNNVTRVQVVKEKDRTRFIGEDGVSFYSTVDTRDKIYTLIDAEGDTDSYNIAKAVYAIDKKSGEIEIVPGTEKRKFGMGGISETFGNEAYLGWVESDADYETRTMVYDIEQEKVVKKWHGDDWNSYFDFHVIGHRLYRLESHGKVDRIKSYDLKTGEEQQIDEIGAKGTVLAFSEHKMWYRDTRQGKGHLKGYDLRNGNYEIHNLGVAYSNLKPINEHLLAYFKDGTTEGLYLYDTQLKKSVLLNEKDAGIKASYDGKGLLISDQLSYKIDSLERIQYDNTIESEYPDNHRFSTAERIPSLLFITDVGEHEEIVLMNQDVLRWSEK</sequence>
<dbReference type="STRING" id="1265846.PROCOU_09761"/>
<dbReference type="EMBL" id="SNZK01000009">
    <property type="protein sequence ID" value="TDR52194.1"/>
    <property type="molecule type" value="Genomic_DNA"/>
</dbReference>